<dbReference type="PANTHER" id="PTHR11364:SF27">
    <property type="entry name" value="SULFURTRANSFERASE"/>
    <property type="match status" value="1"/>
</dbReference>
<dbReference type="PROSITE" id="PS50206">
    <property type="entry name" value="RHODANESE_3"/>
    <property type="match status" value="2"/>
</dbReference>
<dbReference type="EMBL" id="CP016804">
    <property type="protein sequence ID" value="APE95863.1"/>
    <property type="molecule type" value="Genomic_DNA"/>
</dbReference>
<dbReference type="OrthoDB" id="9977at2157"/>
<keyword evidence="2" id="KW-0677">Repeat</keyword>
<evidence type="ECO:0000313" key="5">
    <source>
        <dbReference type="EMBL" id="APE95863.1"/>
    </source>
</evidence>
<feature type="domain" description="Rhodanese" evidence="4">
    <location>
        <begin position="313"/>
        <end position="359"/>
    </location>
</feature>
<dbReference type="PROSITE" id="PS51318">
    <property type="entry name" value="TAT"/>
    <property type="match status" value="1"/>
</dbReference>
<evidence type="ECO:0000259" key="4">
    <source>
        <dbReference type="PROSITE" id="PS50206"/>
    </source>
</evidence>
<name>A0A1J1ADR2_9EURY</name>
<dbReference type="GeneID" id="30417948"/>
<keyword evidence="1" id="KW-0808">Transferase</keyword>
<dbReference type="InterPro" id="IPR036873">
    <property type="entry name" value="Rhodanese-like_dom_sf"/>
</dbReference>
<dbReference type="SUPFAM" id="SSF52821">
    <property type="entry name" value="Rhodanese/Cell cycle control phosphatase"/>
    <property type="match status" value="2"/>
</dbReference>
<keyword evidence="6" id="KW-1185">Reference proteome</keyword>
<dbReference type="PROSITE" id="PS51257">
    <property type="entry name" value="PROKAR_LIPOPROTEIN"/>
    <property type="match status" value="1"/>
</dbReference>
<evidence type="ECO:0000256" key="2">
    <source>
        <dbReference type="ARBA" id="ARBA00022737"/>
    </source>
</evidence>
<evidence type="ECO:0000256" key="3">
    <source>
        <dbReference type="SAM" id="MobiDB-lite"/>
    </source>
</evidence>
<organism evidence="5 6">
    <name type="scientific">Halodesulfurarchaeum formicicum</name>
    <dbReference type="NCBI Taxonomy" id="1873524"/>
    <lineage>
        <taxon>Archaea</taxon>
        <taxon>Methanobacteriati</taxon>
        <taxon>Methanobacteriota</taxon>
        <taxon>Stenosarchaea group</taxon>
        <taxon>Halobacteria</taxon>
        <taxon>Halobacteriales</taxon>
        <taxon>Halobacteriaceae</taxon>
        <taxon>Halodesulfurarchaeum</taxon>
    </lineage>
</organism>
<sequence length="424" mass="45446">MERNINRRRFLEISGAAGMAAIAGCAGDGEDTPTDTPEPTTAEPTTEEPTTEEPEADYTPPSEIENALVEPATLKEWVDAGLVNSDDVYADPRVSVIRVDAGNYDSGHVPGAVPLASNDAEGSATLATTRVEGLAQTQKLVPHGETVDQIIQNAGVGPNTTIVLSGDNPMYSARAYWVLRFWGFPRERVKVLQGGSSAYDDEFGLVFEDVETPDSNYTVEAFEEPNYTRRKGLNELIQDVDAINAGEEAPSIIDQRGEGDGEGEAKIAGSHIDQAGAYIDGDSFTAANPWKSASEIEEHVNGYEGVDAANGDIVTMCHSGFKGTIAFFALDGIVGNENVALYDGSWTFSWSQYNGEQDPTPNEAWRTDINERTVGEITDTSQLDIDPDLNAELTELATLEANQVKKDAIEYIVGDTSGGFGCGS</sequence>
<dbReference type="Pfam" id="PF00581">
    <property type="entry name" value="Rhodanese"/>
    <property type="match status" value="1"/>
</dbReference>
<feature type="compositionally biased region" description="Low complexity" evidence="3">
    <location>
        <begin position="34"/>
        <end position="44"/>
    </location>
</feature>
<feature type="compositionally biased region" description="Acidic residues" evidence="3">
    <location>
        <begin position="45"/>
        <end position="56"/>
    </location>
</feature>
<accession>A0A1J1ADR2</accession>
<gene>
    <name evidence="5" type="ORF">HSR6_1420</name>
</gene>
<feature type="region of interest" description="Disordered" evidence="3">
    <location>
        <begin position="22"/>
        <end position="62"/>
    </location>
</feature>
<protein>
    <submittedName>
        <fullName evidence="5">Rhodanese domain protein</fullName>
    </submittedName>
</protein>
<dbReference type="InterPro" id="IPR006311">
    <property type="entry name" value="TAT_signal"/>
</dbReference>
<dbReference type="KEGG" id="hhsr:HSR6_1420"/>
<evidence type="ECO:0000256" key="1">
    <source>
        <dbReference type="ARBA" id="ARBA00022679"/>
    </source>
</evidence>
<dbReference type="InterPro" id="IPR001763">
    <property type="entry name" value="Rhodanese-like_dom"/>
</dbReference>
<dbReference type="GO" id="GO:0004792">
    <property type="term" value="F:thiosulfate-cyanide sulfurtransferase activity"/>
    <property type="evidence" value="ECO:0007669"/>
    <property type="project" value="TreeGrafter"/>
</dbReference>
<reference evidence="6" key="1">
    <citation type="submission" date="2016-08" db="EMBL/GenBank/DDBJ databases">
        <title>Discovery of first anaerobic lithoheterotrophic haloarchae widely represented in hypersaline habitats.</title>
        <authorList>
            <person name="Sorokin D.Y."/>
            <person name="Kublanov I.V."/>
            <person name="Roman P."/>
            <person name="Sinninghe Damste J.S."/>
            <person name="Golyshin P.N."/>
            <person name="Rojo D."/>
            <person name="Ciordia S."/>
            <person name="Mena Md.C."/>
            <person name="Ferrer M."/>
            <person name="Smedile F."/>
            <person name="Messina E."/>
            <person name="La Cono V."/>
            <person name="Yakimov M.M."/>
        </authorList>
    </citation>
    <scope>NUCLEOTIDE SEQUENCE [LARGE SCALE GENOMIC DNA]</scope>
    <source>
        <strain evidence="6">HSR6</strain>
    </source>
</reference>
<dbReference type="AlphaFoldDB" id="A0A1J1ADR2"/>
<dbReference type="Proteomes" id="UP000186165">
    <property type="component" value="Chromosome"/>
</dbReference>
<evidence type="ECO:0000313" key="6">
    <source>
        <dbReference type="Proteomes" id="UP000186165"/>
    </source>
</evidence>
<dbReference type="PANTHER" id="PTHR11364">
    <property type="entry name" value="THIOSULFATE SULFERTANSFERASE"/>
    <property type="match status" value="1"/>
</dbReference>
<dbReference type="NCBIfam" id="NF040901">
    <property type="entry name" value="SeO3_TeO2_ExtH"/>
    <property type="match status" value="1"/>
</dbReference>
<dbReference type="Gene3D" id="3.40.250.10">
    <property type="entry name" value="Rhodanese-like domain"/>
    <property type="match status" value="2"/>
</dbReference>
<dbReference type="InterPro" id="IPR045078">
    <property type="entry name" value="TST/MPST-like"/>
</dbReference>
<proteinExistence type="predicted"/>
<dbReference type="RefSeq" id="WP_071933218.1">
    <property type="nucleotide sequence ID" value="NZ_CP016804.1"/>
</dbReference>
<feature type="domain" description="Rhodanese" evidence="4">
    <location>
        <begin position="104"/>
        <end position="208"/>
    </location>
</feature>